<evidence type="ECO:0000256" key="1">
    <source>
        <dbReference type="ARBA" id="ARBA00001946"/>
    </source>
</evidence>
<accession>A0ABD5QMB5</accession>
<dbReference type="InterPro" id="IPR020084">
    <property type="entry name" value="NUDIX_hydrolase_CS"/>
</dbReference>
<dbReference type="EMBL" id="JBHSJG010000063">
    <property type="protein sequence ID" value="MFC4990189.1"/>
    <property type="molecule type" value="Genomic_DNA"/>
</dbReference>
<dbReference type="Pfam" id="PF00293">
    <property type="entry name" value="NUDIX"/>
    <property type="match status" value="1"/>
</dbReference>
<comment type="cofactor">
    <cofactor evidence="1">
        <name>Mg(2+)</name>
        <dbReference type="ChEBI" id="CHEBI:18420"/>
    </cofactor>
</comment>
<dbReference type="Gene3D" id="3.90.79.10">
    <property type="entry name" value="Nucleoside Triphosphate Pyrophosphohydrolase"/>
    <property type="match status" value="1"/>
</dbReference>
<dbReference type="PROSITE" id="PS00893">
    <property type="entry name" value="NUDIX_BOX"/>
    <property type="match status" value="1"/>
</dbReference>
<dbReference type="AlphaFoldDB" id="A0ABD5QMB5"/>
<keyword evidence="2 4" id="KW-0378">Hydrolase</keyword>
<name>A0ABD5QMB5_9EURY</name>
<feature type="domain" description="Nudix hydrolase" evidence="3">
    <location>
        <begin position="65"/>
        <end position="196"/>
    </location>
</feature>
<dbReference type="Proteomes" id="UP001595925">
    <property type="component" value="Unassembled WGS sequence"/>
</dbReference>
<dbReference type="SUPFAM" id="SSF55811">
    <property type="entry name" value="Nudix"/>
    <property type="match status" value="1"/>
</dbReference>
<gene>
    <name evidence="4" type="ORF">ACFPFO_21065</name>
</gene>
<dbReference type="RefSeq" id="WP_224828750.1">
    <property type="nucleotide sequence ID" value="NZ_JAIVEF010000010.1"/>
</dbReference>
<organism evidence="4 5">
    <name type="scientific">Saliphagus infecundisoli</name>
    <dbReference type="NCBI Taxonomy" id="1849069"/>
    <lineage>
        <taxon>Archaea</taxon>
        <taxon>Methanobacteriati</taxon>
        <taxon>Methanobacteriota</taxon>
        <taxon>Stenosarchaea group</taxon>
        <taxon>Halobacteria</taxon>
        <taxon>Halobacteriales</taxon>
        <taxon>Natrialbaceae</taxon>
        <taxon>Saliphagus</taxon>
    </lineage>
</organism>
<dbReference type="GO" id="GO:0016787">
    <property type="term" value="F:hydrolase activity"/>
    <property type="evidence" value="ECO:0007669"/>
    <property type="project" value="UniProtKB-KW"/>
</dbReference>
<comment type="caution">
    <text evidence="4">The sequence shown here is derived from an EMBL/GenBank/DDBJ whole genome shotgun (WGS) entry which is preliminary data.</text>
</comment>
<keyword evidence="5" id="KW-1185">Reference proteome</keyword>
<evidence type="ECO:0000313" key="5">
    <source>
        <dbReference type="Proteomes" id="UP001595925"/>
    </source>
</evidence>
<dbReference type="PRINTS" id="PR00502">
    <property type="entry name" value="NUDIXFAMILY"/>
</dbReference>
<evidence type="ECO:0000259" key="3">
    <source>
        <dbReference type="PROSITE" id="PS51462"/>
    </source>
</evidence>
<evidence type="ECO:0000256" key="2">
    <source>
        <dbReference type="ARBA" id="ARBA00022801"/>
    </source>
</evidence>
<dbReference type="InterPro" id="IPR000086">
    <property type="entry name" value="NUDIX_hydrolase_dom"/>
</dbReference>
<dbReference type="PANTHER" id="PTHR43046">
    <property type="entry name" value="GDP-MANNOSE MANNOSYL HYDROLASE"/>
    <property type="match status" value="1"/>
</dbReference>
<dbReference type="PANTHER" id="PTHR43046:SF14">
    <property type="entry name" value="MUTT_NUDIX FAMILY PROTEIN"/>
    <property type="match status" value="1"/>
</dbReference>
<proteinExistence type="predicted"/>
<dbReference type="InterPro" id="IPR020476">
    <property type="entry name" value="Nudix_hydrolase"/>
</dbReference>
<protein>
    <submittedName>
        <fullName evidence="4">NUDIX hydrolase</fullName>
    </submittedName>
</protein>
<dbReference type="InterPro" id="IPR015797">
    <property type="entry name" value="NUDIX_hydrolase-like_dom_sf"/>
</dbReference>
<reference evidence="4 5" key="1">
    <citation type="journal article" date="2019" name="Int. J. Syst. Evol. Microbiol.">
        <title>The Global Catalogue of Microorganisms (GCM) 10K type strain sequencing project: providing services to taxonomists for standard genome sequencing and annotation.</title>
        <authorList>
            <consortium name="The Broad Institute Genomics Platform"/>
            <consortium name="The Broad Institute Genome Sequencing Center for Infectious Disease"/>
            <person name="Wu L."/>
            <person name="Ma J."/>
        </authorList>
    </citation>
    <scope>NUCLEOTIDE SEQUENCE [LARGE SCALE GENOMIC DNA]</scope>
    <source>
        <strain evidence="4 5">CGMCC 1.15824</strain>
    </source>
</reference>
<evidence type="ECO:0000313" key="4">
    <source>
        <dbReference type="EMBL" id="MFC4990189.1"/>
    </source>
</evidence>
<dbReference type="PROSITE" id="PS51462">
    <property type="entry name" value="NUDIX"/>
    <property type="match status" value="1"/>
</dbReference>
<sequence length="198" mass="22392">MGYRDINRDEVERRRDRLLDRFGDAPVYERHDTPSDGEFAEWLEMSRDGYIGSAYALVRRTPDQLPPLTESMAVDGTEQERVLLIVGRGGSKWGVPGGGREDDETMESTVVREVSEEVGMSVSPSGIGHMRHEIATCEEYDERLHVLRVFFHADYEDGSIAIQPGELNGAAWFATPPADERLYPSTRRLLETWSAEDD</sequence>